<evidence type="ECO:0000256" key="1">
    <source>
        <dbReference type="ARBA" id="ARBA00004609"/>
    </source>
</evidence>
<feature type="active site" evidence="11">
    <location>
        <position position="278"/>
    </location>
</feature>
<name>A0A5N5WS34_9EURO</name>
<dbReference type="OrthoDB" id="771136at2759"/>
<evidence type="ECO:0000256" key="10">
    <source>
        <dbReference type="ARBA" id="ARBA00068059"/>
    </source>
</evidence>
<evidence type="ECO:0000313" key="16">
    <source>
        <dbReference type="EMBL" id="KAB8071149.1"/>
    </source>
</evidence>
<dbReference type="SUPFAM" id="SSF50630">
    <property type="entry name" value="Acid proteases"/>
    <property type="match status" value="1"/>
</dbReference>
<dbReference type="Gene3D" id="2.40.70.10">
    <property type="entry name" value="Acid Proteases"/>
    <property type="match status" value="2"/>
</dbReference>
<keyword evidence="7 13" id="KW-0378">Hydrolase</keyword>
<dbReference type="InterPro" id="IPR033876">
    <property type="entry name" value="SAP-like"/>
</dbReference>
<feature type="active site" evidence="11">
    <location>
        <position position="82"/>
    </location>
</feature>
<evidence type="ECO:0000256" key="14">
    <source>
        <dbReference type="SAM" id="SignalP"/>
    </source>
</evidence>
<keyword evidence="12" id="KW-1015">Disulfide bond</keyword>
<keyword evidence="4 13" id="KW-0645">Protease</keyword>
<evidence type="ECO:0000256" key="6">
    <source>
        <dbReference type="ARBA" id="ARBA00022750"/>
    </source>
</evidence>
<evidence type="ECO:0000256" key="5">
    <source>
        <dbReference type="ARBA" id="ARBA00022729"/>
    </source>
</evidence>
<dbReference type="InterPro" id="IPR033121">
    <property type="entry name" value="PEPTIDASE_A1"/>
</dbReference>
<dbReference type="InterPro" id="IPR001461">
    <property type="entry name" value="Aspartic_peptidase_A1"/>
</dbReference>
<protein>
    <recommendedName>
        <fullName evidence="10">Probable aspartic-type endopeptidase OPSB</fullName>
    </recommendedName>
    <alternativeName>
        <fullName evidence="9">Probable aspartic-type endopeptidase opsB</fullName>
    </alternativeName>
</protein>
<dbReference type="PROSITE" id="PS51767">
    <property type="entry name" value="PEPTIDASE_A1"/>
    <property type="match status" value="1"/>
</dbReference>
<dbReference type="PROSITE" id="PS00141">
    <property type="entry name" value="ASP_PROTEASE"/>
    <property type="match status" value="2"/>
</dbReference>
<evidence type="ECO:0000313" key="17">
    <source>
        <dbReference type="Proteomes" id="UP000326565"/>
    </source>
</evidence>
<keyword evidence="8" id="KW-0449">Lipoprotein</keyword>
<feature type="signal peptide" evidence="14">
    <location>
        <begin position="1"/>
        <end position="19"/>
    </location>
</feature>
<organism evidence="16 17">
    <name type="scientific">Aspergillus leporis</name>
    <dbReference type="NCBI Taxonomy" id="41062"/>
    <lineage>
        <taxon>Eukaryota</taxon>
        <taxon>Fungi</taxon>
        <taxon>Dikarya</taxon>
        <taxon>Ascomycota</taxon>
        <taxon>Pezizomycotina</taxon>
        <taxon>Eurotiomycetes</taxon>
        <taxon>Eurotiomycetidae</taxon>
        <taxon>Eurotiales</taxon>
        <taxon>Aspergillaceae</taxon>
        <taxon>Aspergillus</taxon>
        <taxon>Aspergillus subgen. Circumdati</taxon>
    </lineage>
</organism>
<evidence type="ECO:0000256" key="8">
    <source>
        <dbReference type="ARBA" id="ARBA00023288"/>
    </source>
</evidence>
<keyword evidence="17" id="KW-1185">Reference proteome</keyword>
<evidence type="ECO:0000256" key="12">
    <source>
        <dbReference type="PIRSR" id="PIRSR601461-2"/>
    </source>
</evidence>
<dbReference type="PANTHER" id="PTHR47966:SF65">
    <property type="entry name" value="ASPARTIC-TYPE ENDOPEPTIDASE"/>
    <property type="match status" value="1"/>
</dbReference>
<gene>
    <name evidence="16" type="ORF">BDV29DRAFT_179759</name>
</gene>
<dbReference type="GO" id="GO:0004190">
    <property type="term" value="F:aspartic-type endopeptidase activity"/>
    <property type="evidence" value="ECO:0007669"/>
    <property type="project" value="UniProtKB-KW"/>
</dbReference>
<dbReference type="Proteomes" id="UP000326565">
    <property type="component" value="Unassembled WGS sequence"/>
</dbReference>
<dbReference type="FunFam" id="2.40.70.10:FF:000011">
    <property type="entry name" value="Aspartic protease"/>
    <property type="match status" value="1"/>
</dbReference>
<dbReference type="PROSITE" id="PS51257">
    <property type="entry name" value="PROKAR_LIPOPROTEIN"/>
    <property type="match status" value="1"/>
</dbReference>
<accession>A0A5N5WS34</accession>
<keyword evidence="3" id="KW-0336">GPI-anchor</keyword>
<dbReference type="InterPro" id="IPR021109">
    <property type="entry name" value="Peptidase_aspartic_dom_sf"/>
</dbReference>
<evidence type="ECO:0000256" key="4">
    <source>
        <dbReference type="ARBA" id="ARBA00022670"/>
    </source>
</evidence>
<feature type="domain" description="Peptidase A1" evidence="15">
    <location>
        <begin position="64"/>
        <end position="391"/>
    </location>
</feature>
<keyword evidence="5 14" id="KW-0732">Signal</keyword>
<evidence type="ECO:0000256" key="3">
    <source>
        <dbReference type="ARBA" id="ARBA00022622"/>
    </source>
</evidence>
<dbReference type="GO" id="GO:0005886">
    <property type="term" value="C:plasma membrane"/>
    <property type="evidence" value="ECO:0007669"/>
    <property type="project" value="UniProtKB-SubCell"/>
</dbReference>
<dbReference type="AlphaFoldDB" id="A0A5N5WS34"/>
<dbReference type="CDD" id="cd05474">
    <property type="entry name" value="SAP_like"/>
    <property type="match status" value="1"/>
</dbReference>
<evidence type="ECO:0000256" key="9">
    <source>
        <dbReference type="ARBA" id="ARBA00067536"/>
    </source>
</evidence>
<proteinExistence type="inferred from homology"/>
<dbReference type="GO" id="GO:0006508">
    <property type="term" value="P:proteolysis"/>
    <property type="evidence" value="ECO:0007669"/>
    <property type="project" value="UniProtKB-KW"/>
</dbReference>
<keyword evidence="6 13" id="KW-0064">Aspartyl protease</keyword>
<dbReference type="GO" id="GO:0098552">
    <property type="term" value="C:side of membrane"/>
    <property type="evidence" value="ECO:0007669"/>
    <property type="project" value="UniProtKB-KW"/>
</dbReference>
<dbReference type="EMBL" id="ML732281">
    <property type="protein sequence ID" value="KAB8071149.1"/>
    <property type="molecule type" value="Genomic_DNA"/>
</dbReference>
<evidence type="ECO:0000256" key="11">
    <source>
        <dbReference type="PIRSR" id="PIRSR601461-1"/>
    </source>
</evidence>
<evidence type="ECO:0000259" key="15">
    <source>
        <dbReference type="PROSITE" id="PS51767"/>
    </source>
</evidence>
<evidence type="ECO:0000256" key="13">
    <source>
        <dbReference type="RuleBase" id="RU000454"/>
    </source>
</evidence>
<dbReference type="InterPro" id="IPR001969">
    <property type="entry name" value="Aspartic_peptidase_AS"/>
</dbReference>
<reference evidence="16 17" key="1">
    <citation type="submission" date="2019-04" db="EMBL/GenBank/DDBJ databases">
        <title>Friends and foes A comparative genomics study of 23 Aspergillus species from section Flavi.</title>
        <authorList>
            <consortium name="DOE Joint Genome Institute"/>
            <person name="Kjaerbolling I."/>
            <person name="Vesth T."/>
            <person name="Frisvad J.C."/>
            <person name="Nybo J.L."/>
            <person name="Theobald S."/>
            <person name="Kildgaard S."/>
            <person name="Isbrandt T."/>
            <person name="Kuo A."/>
            <person name="Sato A."/>
            <person name="Lyhne E.K."/>
            <person name="Kogle M.E."/>
            <person name="Wiebenga A."/>
            <person name="Kun R.S."/>
            <person name="Lubbers R.J."/>
            <person name="Makela M.R."/>
            <person name="Barry K."/>
            <person name="Chovatia M."/>
            <person name="Clum A."/>
            <person name="Daum C."/>
            <person name="Haridas S."/>
            <person name="He G."/>
            <person name="LaButti K."/>
            <person name="Lipzen A."/>
            <person name="Mondo S."/>
            <person name="Riley R."/>
            <person name="Salamov A."/>
            <person name="Simmons B.A."/>
            <person name="Magnuson J.K."/>
            <person name="Henrissat B."/>
            <person name="Mortensen U.H."/>
            <person name="Larsen T.O."/>
            <person name="Devries R.P."/>
            <person name="Grigoriev I.V."/>
            <person name="Machida M."/>
            <person name="Baker S.E."/>
            <person name="Andersen M.R."/>
        </authorList>
    </citation>
    <scope>NUCLEOTIDE SEQUENCE [LARGE SCALE GENOMIC DNA]</scope>
    <source>
        <strain evidence="16 17">CBS 151.66</strain>
    </source>
</reference>
<keyword evidence="3" id="KW-0472">Membrane</keyword>
<feature type="disulfide bond" evidence="12">
    <location>
        <begin position="313"/>
        <end position="352"/>
    </location>
</feature>
<comment type="similarity">
    <text evidence="2 13">Belongs to the peptidase A1 family.</text>
</comment>
<feature type="chain" id="PRO_5024804196" description="Probable aspartic-type endopeptidase OPSB" evidence="14">
    <location>
        <begin position="20"/>
        <end position="481"/>
    </location>
</feature>
<evidence type="ECO:0000256" key="2">
    <source>
        <dbReference type="ARBA" id="ARBA00007447"/>
    </source>
</evidence>
<dbReference type="PRINTS" id="PR00792">
    <property type="entry name" value="PEPSIN"/>
</dbReference>
<sequence>MRGTTFLPLALTAFSCADALSLHRRDVPATVELPIERRRATGSGLQKRDSTLNLPLINYYDSFYILNLTLGTPAQRFSLALDTGSSDLWVNVANSSFCSSMGDPCSSFGVYDASASSTYKSVGTEFNATYGDGTNSYGPYVTDKLTLGDVEVDDFQFGMAESSTITQGIVGVAYDTLTNQATYENKVYANLPQALVNSGAIKTPAYSLWLNDPKASRGSILFGGVNKAKYTGDLLTVPIVPTQGTYAYLAVTLTGVSVESGKGSNSYSARLPVVVLLDSGTTLTYLPTPLVENLYKEFDATYLQNDGLAYVDCGVREKDYSVTFSFSGATITVSLSELVLQAVADDFPKGTCVFGVVPSGNSQDAMYILGDTFLRSAYVVYDLGNNEISLANTNFSPGKDDIVEIGTGTSAVPGATPVQSAVTSATVASATGLVHTVTVNPDSFATGAADTSSSSGMAALPTSNLRHLLSGLAGAGLLLAL</sequence>
<dbReference type="Pfam" id="PF00026">
    <property type="entry name" value="Asp"/>
    <property type="match status" value="1"/>
</dbReference>
<comment type="subcellular location">
    <subcellularLocation>
        <location evidence="1">Cell membrane</location>
        <topology evidence="1">Lipid-anchor</topology>
        <topology evidence="1">GPI-anchor</topology>
    </subcellularLocation>
</comment>
<keyword evidence="3" id="KW-0325">Glycoprotein</keyword>
<evidence type="ECO:0000256" key="7">
    <source>
        <dbReference type="ARBA" id="ARBA00022801"/>
    </source>
</evidence>
<dbReference type="PANTHER" id="PTHR47966">
    <property type="entry name" value="BETA-SITE APP-CLEAVING ENZYME, ISOFORM A-RELATED"/>
    <property type="match status" value="1"/>
</dbReference>